<reference evidence="2" key="1">
    <citation type="journal article" date="2021" name="bioRxiv">
        <title>Whole Genome Assembly and Annotation of Northern Wild Rice, Zizania palustris L., Supports a Whole Genome Duplication in the Zizania Genus.</title>
        <authorList>
            <person name="Haas M."/>
            <person name="Kono T."/>
            <person name="Macchietto M."/>
            <person name="Millas R."/>
            <person name="McGilp L."/>
            <person name="Shao M."/>
            <person name="Duquette J."/>
            <person name="Hirsch C.N."/>
            <person name="Kimball J."/>
        </authorList>
    </citation>
    <scope>NUCLEOTIDE SEQUENCE</scope>
    <source>
        <tissue evidence="2">Fresh leaf tissue</tissue>
    </source>
</reference>
<evidence type="ECO:0000256" key="1">
    <source>
        <dbReference type="SAM" id="MobiDB-lite"/>
    </source>
</evidence>
<evidence type="ECO:0000313" key="3">
    <source>
        <dbReference type="Proteomes" id="UP000729402"/>
    </source>
</evidence>
<reference evidence="2" key="2">
    <citation type="submission" date="2021-02" db="EMBL/GenBank/DDBJ databases">
        <authorList>
            <person name="Kimball J.A."/>
            <person name="Haas M.W."/>
            <person name="Macchietto M."/>
            <person name="Kono T."/>
            <person name="Duquette J."/>
            <person name="Shao M."/>
        </authorList>
    </citation>
    <scope>NUCLEOTIDE SEQUENCE</scope>
    <source>
        <tissue evidence="2">Fresh leaf tissue</tissue>
    </source>
</reference>
<feature type="compositionally biased region" description="Gly residues" evidence="1">
    <location>
        <begin position="1"/>
        <end position="11"/>
    </location>
</feature>
<sequence>MGGRINGGGGAMDVYLPRSNGDVDDDGKERRTAFSSSCDSVARQFHVSVNNCDSFVGRALTMDRASHDNLVEIAMRSASVAGDGPSRHGGTVLDAIDSAGARGIDSRRECGSGE</sequence>
<dbReference type="Proteomes" id="UP000729402">
    <property type="component" value="Unassembled WGS sequence"/>
</dbReference>
<evidence type="ECO:0000313" key="2">
    <source>
        <dbReference type="EMBL" id="KAG8039381.1"/>
    </source>
</evidence>
<organism evidence="2 3">
    <name type="scientific">Zizania palustris</name>
    <name type="common">Northern wild rice</name>
    <dbReference type="NCBI Taxonomy" id="103762"/>
    <lineage>
        <taxon>Eukaryota</taxon>
        <taxon>Viridiplantae</taxon>
        <taxon>Streptophyta</taxon>
        <taxon>Embryophyta</taxon>
        <taxon>Tracheophyta</taxon>
        <taxon>Spermatophyta</taxon>
        <taxon>Magnoliopsida</taxon>
        <taxon>Liliopsida</taxon>
        <taxon>Poales</taxon>
        <taxon>Poaceae</taxon>
        <taxon>BOP clade</taxon>
        <taxon>Oryzoideae</taxon>
        <taxon>Oryzeae</taxon>
        <taxon>Zizaniinae</taxon>
        <taxon>Zizania</taxon>
    </lineage>
</organism>
<gene>
    <name evidence="2" type="ORF">GUJ93_ZPchr0030g33463</name>
</gene>
<dbReference type="EMBL" id="JAAALK010001904">
    <property type="protein sequence ID" value="KAG8039381.1"/>
    <property type="molecule type" value="Genomic_DNA"/>
</dbReference>
<keyword evidence="3" id="KW-1185">Reference proteome</keyword>
<feature type="region of interest" description="Disordered" evidence="1">
    <location>
        <begin position="1"/>
        <end position="28"/>
    </location>
</feature>
<protein>
    <submittedName>
        <fullName evidence="2">Uncharacterized protein</fullName>
    </submittedName>
</protein>
<comment type="caution">
    <text evidence="2">The sequence shown here is derived from an EMBL/GenBank/DDBJ whole genome shotgun (WGS) entry which is preliminary data.</text>
</comment>
<name>A0A8J5RE07_ZIZPA</name>
<dbReference type="AlphaFoldDB" id="A0A8J5RE07"/>
<proteinExistence type="predicted"/>
<accession>A0A8J5RE07</accession>